<proteinExistence type="predicted"/>
<organism evidence="1">
    <name type="scientific">Oryza sativa subsp. japonica</name>
    <name type="common">Rice</name>
    <dbReference type="NCBI Taxonomy" id="39947"/>
    <lineage>
        <taxon>Eukaryota</taxon>
        <taxon>Viridiplantae</taxon>
        <taxon>Streptophyta</taxon>
        <taxon>Embryophyta</taxon>
        <taxon>Tracheophyta</taxon>
        <taxon>Spermatophyta</taxon>
        <taxon>Magnoliopsida</taxon>
        <taxon>Liliopsida</taxon>
        <taxon>Poales</taxon>
        <taxon>Poaceae</taxon>
        <taxon>BOP clade</taxon>
        <taxon>Oryzoideae</taxon>
        <taxon>Oryzeae</taxon>
        <taxon>Oryzinae</taxon>
        <taxon>Oryza</taxon>
        <taxon>Oryza sativa</taxon>
    </lineage>
</organism>
<accession>Q10P55</accession>
<name>Q10P55_ORYSJ</name>
<evidence type="ECO:0000313" key="1">
    <source>
        <dbReference type="EMBL" id="ABF94948.1"/>
    </source>
</evidence>
<dbReference type="AlphaFoldDB" id="Q10P55"/>
<dbReference type="EMBL" id="DP000009">
    <property type="protein sequence ID" value="ABF94948.1"/>
    <property type="molecule type" value="Genomic_DNA"/>
</dbReference>
<reference evidence="1" key="1">
    <citation type="journal article" date="2005" name="Genome Res.">
        <title>Sequence, annotation, and analysis of synteny between rice chromosome 3 and diverged grass species.</title>
        <authorList>
            <consortium name="Rice Chromosome 3 Sequencing Consortium"/>
            <person name="Buell C.R."/>
            <person name="Yuan Q."/>
            <person name="Ouyang S."/>
            <person name="Liu J."/>
            <person name="Zhu W."/>
            <person name="Wang A."/>
            <person name="Maiti R."/>
            <person name="Haas B."/>
            <person name="Wortman J."/>
            <person name="Pertea M."/>
            <person name="Jones K.M."/>
            <person name="Kim M."/>
            <person name="Overton L."/>
            <person name="Tsitrin T."/>
            <person name="Fadrosh D."/>
            <person name="Bera J."/>
            <person name="Weaver B."/>
            <person name="Jin S."/>
            <person name="Johri S."/>
            <person name="Reardon M."/>
            <person name="Webb K."/>
            <person name="Hill J."/>
            <person name="Moffat K."/>
            <person name="Tallon L."/>
            <person name="Van Aken S."/>
            <person name="Lewis M."/>
            <person name="Utterback T."/>
            <person name="Feldblyum T."/>
            <person name="Zismann V."/>
            <person name="Iobst S."/>
            <person name="Hsiao J."/>
            <person name="de Vazeille A.R."/>
            <person name="Salzberg S.L."/>
            <person name="White O."/>
            <person name="Fraser C."/>
            <person name="Yu Y."/>
            <person name="Kim H."/>
            <person name="Rambo T."/>
            <person name="Currie J."/>
            <person name="Collura K."/>
            <person name="Kernodle-Thompson S."/>
            <person name="Wei F."/>
            <person name="Kudrna K."/>
            <person name="Ammiraju J.S."/>
            <person name="Luo M."/>
            <person name="Goicoechea J.L."/>
            <person name="Wing R.A."/>
            <person name="Henry D."/>
            <person name="Oates R."/>
            <person name="Palmer M."/>
            <person name="Pries G."/>
            <person name="Saski C."/>
            <person name="Simmons J."/>
            <person name="Soderlund C."/>
            <person name="Nelson W."/>
            <person name="de la Bastide M."/>
            <person name="Spiegel L."/>
            <person name="Nascimento L."/>
            <person name="Huang E."/>
            <person name="Preston R."/>
            <person name="Zutavern T."/>
            <person name="Palmer L."/>
            <person name="O'Shaughnessy A."/>
            <person name="Dike S."/>
            <person name="McCombie W.R."/>
            <person name="Minx P."/>
            <person name="Cordum H."/>
            <person name="Wilson R."/>
            <person name="Jin W."/>
            <person name="Lee H.R."/>
            <person name="Jiang J."/>
            <person name="Jackson S."/>
        </authorList>
    </citation>
    <scope>NUCLEOTIDE SEQUENCE [LARGE SCALE GENOMIC DNA]</scope>
</reference>
<reference evidence="1" key="2">
    <citation type="submission" date="2006-06" db="EMBL/GenBank/DDBJ databases">
        <authorList>
            <person name="Buell R."/>
            <person name="Wing R.A."/>
            <person name="McCombie W.A."/>
            <person name="Ouyang S."/>
        </authorList>
    </citation>
    <scope>NUCLEOTIDE SEQUENCE</scope>
</reference>
<gene>
    <name evidence="1" type="ordered locus">LOC_Os03g14240</name>
</gene>
<protein>
    <submittedName>
        <fullName evidence="1">Uncharacterized protein</fullName>
    </submittedName>
</protein>
<sequence length="49" mass="5665">MARGSNWHRGILLQGESKATLHRQGRIYRVTGVFEEKGIEEIGKIRKTR</sequence>